<dbReference type="InterPro" id="IPR006119">
    <property type="entry name" value="Resolv_N"/>
</dbReference>
<organism evidence="4 5">
    <name type="scientific">Phenylobacterium deserti</name>
    <dbReference type="NCBI Taxonomy" id="1914756"/>
    <lineage>
        <taxon>Bacteria</taxon>
        <taxon>Pseudomonadati</taxon>
        <taxon>Pseudomonadota</taxon>
        <taxon>Alphaproteobacteria</taxon>
        <taxon>Caulobacterales</taxon>
        <taxon>Caulobacteraceae</taxon>
        <taxon>Phenylobacterium</taxon>
    </lineage>
</organism>
<evidence type="ECO:0000256" key="1">
    <source>
        <dbReference type="SAM" id="MobiDB-lite"/>
    </source>
</evidence>
<dbReference type="OrthoDB" id="7735915at2"/>
<feature type="region of interest" description="Disordered" evidence="1">
    <location>
        <begin position="370"/>
        <end position="394"/>
    </location>
</feature>
<dbReference type="SUPFAM" id="SSF53041">
    <property type="entry name" value="Resolvase-like"/>
    <property type="match status" value="1"/>
</dbReference>
<dbReference type="PANTHER" id="PTHR30461">
    <property type="entry name" value="DNA-INVERTASE FROM LAMBDOID PROPHAGE"/>
    <property type="match status" value="1"/>
</dbReference>
<evidence type="ECO:0000313" key="4">
    <source>
        <dbReference type="EMBL" id="RAK52778.1"/>
    </source>
</evidence>
<keyword evidence="5" id="KW-1185">Reference proteome</keyword>
<dbReference type="InterPro" id="IPR038109">
    <property type="entry name" value="DNA_bind_recomb_sf"/>
</dbReference>
<evidence type="ECO:0000313" key="5">
    <source>
        <dbReference type="Proteomes" id="UP000249725"/>
    </source>
</evidence>
<dbReference type="GO" id="GO:0000150">
    <property type="term" value="F:DNA strand exchange activity"/>
    <property type="evidence" value="ECO:0007669"/>
    <property type="project" value="InterPro"/>
</dbReference>
<dbReference type="RefSeq" id="WP_111515063.1">
    <property type="nucleotide sequence ID" value="NZ_QFYR01000002.1"/>
</dbReference>
<feature type="domain" description="Recombinase" evidence="3">
    <location>
        <begin position="181"/>
        <end position="311"/>
    </location>
</feature>
<feature type="domain" description="Resolvase/invertase-type recombinase catalytic" evidence="2">
    <location>
        <begin position="10"/>
        <end position="160"/>
    </location>
</feature>
<reference evidence="5" key="1">
    <citation type="submission" date="2018-05" db="EMBL/GenBank/DDBJ databases">
        <authorList>
            <person name="Li X."/>
        </authorList>
    </citation>
    <scope>NUCLEOTIDE SEQUENCE [LARGE SCALE GENOMIC DNA]</scope>
    <source>
        <strain evidence="5">YIM 73061</strain>
    </source>
</reference>
<dbReference type="Gene3D" id="3.90.1750.20">
    <property type="entry name" value="Putative Large Serine Recombinase, Chain B, Domain 2"/>
    <property type="match status" value="1"/>
</dbReference>
<gene>
    <name evidence="4" type="ORF">DJ018_11365</name>
</gene>
<dbReference type="InterPro" id="IPR050639">
    <property type="entry name" value="SSR_resolvase"/>
</dbReference>
<protein>
    <submittedName>
        <fullName evidence="4">Recombinase family protein</fullName>
    </submittedName>
</protein>
<dbReference type="Pfam" id="PF00239">
    <property type="entry name" value="Resolvase"/>
    <property type="match status" value="1"/>
</dbReference>
<accession>A0A328AIU9</accession>
<dbReference type="AlphaFoldDB" id="A0A328AIU9"/>
<dbReference type="PROSITE" id="PS51736">
    <property type="entry name" value="RECOMBINASES_3"/>
    <property type="match status" value="1"/>
</dbReference>
<dbReference type="GO" id="GO:0003677">
    <property type="term" value="F:DNA binding"/>
    <property type="evidence" value="ECO:0007669"/>
    <property type="project" value="InterPro"/>
</dbReference>
<dbReference type="PROSITE" id="PS51737">
    <property type="entry name" value="RECOMBINASE_DNA_BIND"/>
    <property type="match status" value="1"/>
</dbReference>
<proteinExistence type="predicted"/>
<dbReference type="Pfam" id="PF07508">
    <property type="entry name" value="Recombinase"/>
    <property type="match status" value="1"/>
</dbReference>
<dbReference type="FunFam" id="3.40.50.1390:FF:000008">
    <property type="entry name" value="DNA recombinase"/>
    <property type="match status" value="1"/>
</dbReference>
<evidence type="ECO:0000259" key="2">
    <source>
        <dbReference type="PROSITE" id="PS51736"/>
    </source>
</evidence>
<dbReference type="Proteomes" id="UP000249725">
    <property type="component" value="Unassembled WGS sequence"/>
</dbReference>
<evidence type="ECO:0000259" key="3">
    <source>
        <dbReference type="PROSITE" id="PS51737"/>
    </source>
</evidence>
<dbReference type="InterPro" id="IPR036162">
    <property type="entry name" value="Resolvase-like_N_sf"/>
</dbReference>
<dbReference type="SMART" id="SM00857">
    <property type="entry name" value="Resolvase"/>
    <property type="match status" value="1"/>
</dbReference>
<name>A0A328AIU9_9CAUL</name>
<dbReference type="InterPro" id="IPR011109">
    <property type="entry name" value="DNA_bind_recombinase_dom"/>
</dbReference>
<dbReference type="EMBL" id="QFYR01000002">
    <property type="protein sequence ID" value="RAK52778.1"/>
    <property type="molecule type" value="Genomic_DNA"/>
</dbReference>
<dbReference type="PANTHER" id="PTHR30461:SF23">
    <property type="entry name" value="DNA RECOMBINASE-RELATED"/>
    <property type="match status" value="1"/>
</dbReference>
<sequence length="465" mass="51187">MRRAFDPPRRAAQYLRMSTDHQRYSIEAQTAAIAAYALASGYEIHRTYADPGISGLRFETRPALQQLLTDVLSGDRAFEAVLVYDVSRWGRFQDPDESAHYEFLCRQAGVQVVYCAEPFVNDGSFAAILVKHIKRGMAAEYSRELSAKVIRAKHGLAAKGYWVGGSPGYGMRRRIVMPDGAPGQLLQDGDRKALQGHRVILTPGPAAEVETVRRIFRLYVVGGYSMVGLVALLNAEGTPALHGGLWTKSRVKSVLRSEKYCGVYTYGMTHQDLQGRRRGTRRLRLAGAWRPVISRAMFDAAQTSCRQRKPWMEDAALLDELRTAWADQGALSAKIIAAHPATHAPSVYKARFGGLLGAYQLIGYAPTPHQVRSAEAARRDRPFTRRPPRPTRSNAELTAGLQALLDRTGRITVDAIDEDPALPSAAMLSQRFGGMAGVYAAVGYTPTRRQALLARPRPSAGPRQG</sequence>
<dbReference type="Gene3D" id="3.40.50.1390">
    <property type="entry name" value="Resolvase, N-terminal catalytic domain"/>
    <property type="match status" value="1"/>
</dbReference>
<dbReference type="CDD" id="cd00338">
    <property type="entry name" value="Ser_Recombinase"/>
    <property type="match status" value="1"/>
</dbReference>
<comment type="caution">
    <text evidence="4">The sequence shown here is derived from an EMBL/GenBank/DDBJ whole genome shotgun (WGS) entry which is preliminary data.</text>
</comment>